<evidence type="ECO:0000256" key="5">
    <source>
        <dbReference type="ARBA" id="ARBA00022729"/>
    </source>
</evidence>
<dbReference type="Pfam" id="PF00079">
    <property type="entry name" value="Serpin"/>
    <property type="match status" value="1"/>
</dbReference>
<dbReference type="InterPro" id="IPR023796">
    <property type="entry name" value="Serpin_dom"/>
</dbReference>
<evidence type="ECO:0000313" key="12">
    <source>
        <dbReference type="RefSeq" id="XP_030751109.1"/>
    </source>
</evidence>
<feature type="signal peptide" evidence="9">
    <location>
        <begin position="1"/>
        <end position="34"/>
    </location>
</feature>
<dbReference type="PANTHER" id="PTHR11461">
    <property type="entry name" value="SERINE PROTEASE INHIBITOR, SERPIN"/>
    <property type="match status" value="1"/>
</dbReference>
<evidence type="ECO:0000256" key="7">
    <source>
        <dbReference type="ARBA" id="ARBA00023180"/>
    </source>
</evidence>
<evidence type="ECO:0000256" key="1">
    <source>
        <dbReference type="ARBA" id="ARBA00004613"/>
    </source>
</evidence>
<keyword evidence="11" id="KW-1185">Reference proteome</keyword>
<feature type="domain" description="Serpin" evidence="10">
    <location>
        <begin position="51"/>
        <end position="421"/>
    </location>
</feature>
<keyword evidence="5 9" id="KW-0732">Signal</keyword>
<sequence length="429" mass="48437">MKHTSSLFRFDIKIKRTPHFGLLFLLLLVHATMSAKQELQTVVQGNGLFTKQLYDVLSKEKGNVFFSPISVHAVLSMAYQGSKGATHDALAKSLNLPDHIAAAEGYYDVLTQLNNISGVELALANKIYIKDSLTPKASFREVIEKKFLSGIEPIKFTESEKAAKTINTWVEQKTKDKIKNLINPGDLDDSTALILLNAIYFKGNWGLKFNKDATEKDKFYVNDNDSIEVDMMSNKGKFNYKEDQNLDAKVLELPYKNPDVSMIIILPNKRNGIAELEAKLVGVDLTKITENMFRPEVVVRLPKFKIETTIELNEPLKKLGLGVLFGQKADFSEMLESAEPLAVSKVVQKAFIEVNEEGTEAAAATNIKIMARMAPSRKKRKHQFEANRPFVFFIAKKIRILKHRRSRVRLPLMLGKINFIPHKTPKLDS</sequence>
<keyword evidence="6" id="KW-0722">Serine protease inhibitor</keyword>
<dbReference type="GO" id="GO:0005615">
    <property type="term" value="C:extracellular space"/>
    <property type="evidence" value="ECO:0007669"/>
    <property type="project" value="InterPro"/>
</dbReference>
<dbReference type="CDD" id="cd19601">
    <property type="entry name" value="serpin42Da-like"/>
    <property type="match status" value="1"/>
</dbReference>
<dbReference type="OrthoDB" id="671595at2759"/>
<dbReference type="FunCoup" id="A0A6J2XKD7">
    <property type="interactions" value="65"/>
</dbReference>
<evidence type="ECO:0000256" key="9">
    <source>
        <dbReference type="SAM" id="SignalP"/>
    </source>
</evidence>
<dbReference type="Gene3D" id="2.30.39.10">
    <property type="entry name" value="Alpha-1-antitrypsin, domain 1"/>
    <property type="match status" value="1"/>
</dbReference>
<dbReference type="KEGG" id="soy:115878686"/>
<organism evidence="11 12">
    <name type="scientific">Sitophilus oryzae</name>
    <name type="common">Rice weevil</name>
    <name type="synonym">Curculio oryzae</name>
    <dbReference type="NCBI Taxonomy" id="7048"/>
    <lineage>
        <taxon>Eukaryota</taxon>
        <taxon>Metazoa</taxon>
        <taxon>Ecdysozoa</taxon>
        <taxon>Arthropoda</taxon>
        <taxon>Hexapoda</taxon>
        <taxon>Insecta</taxon>
        <taxon>Pterygota</taxon>
        <taxon>Neoptera</taxon>
        <taxon>Endopterygota</taxon>
        <taxon>Coleoptera</taxon>
        <taxon>Polyphaga</taxon>
        <taxon>Cucujiformia</taxon>
        <taxon>Curculionidae</taxon>
        <taxon>Dryophthorinae</taxon>
        <taxon>Sitophilus</taxon>
    </lineage>
</organism>
<dbReference type="FunFam" id="2.30.39.10:FF:000030">
    <property type="entry name" value="Serpin 2"/>
    <property type="match status" value="1"/>
</dbReference>
<evidence type="ECO:0000256" key="3">
    <source>
        <dbReference type="ARBA" id="ARBA00022525"/>
    </source>
</evidence>
<dbReference type="PANTHER" id="PTHR11461:SF211">
    <property type="entry name" value="GH10112P-RELATED"/>
    <property type="match status" value="1"/>
</dbReference>
<reference evidence="12" key="1">
    <citation type="submission" date="2025-08" db="UniProtKB">
        <authorList>
            <consortium name="RefSeq"/>
        </authorList>
    </citation>
    <scope>IDENTIFICATION</scope>
    <source>
        <tissue evidence="12">Gonads</tissue>
    </source>
</reference>
<gene>
    <name evidence="12" type="primary">LOC115878686</name>
</gene>
<dbReference type="RefSeq" id="XP_030751109.1">
    <property type="nucleotide sequence ID" value="XM_030895249.1"/>
</dbReference>
<keyword evidence="7" id="KW-0325">Glycoprotein</keyword>
<feature type="chain" id="PRO_5026939462" evidence="9">
    <location>
        <begin position="35"/>
        <end position="429"/>
    </location>
</feature>
<keyword evidence="4" id="KW-0646">Protease inhibitor</keyword>
<evidence type="ECO:0000259" key="10">
    <source>
        <dbReference type="SMART" id="SM00093"/>
    </source>
</evidence>
<dbReference type="SUPFAM" id="SSF56574">
    <property type="entry name" value="Serpins"/>
    <property type="match status" value="1"/>
</dbReference>
<accession>A0A6J2XKD7</accession>
<name>A0A6J2XKD7_SITOR</name>
<dbReference type="GO" id="GO:0004867">
    <property type="term" value="F:serine-type endopeptidase inhibitor activity"/>
    <property type="evidence" value="ECO:0007669"/>
    <property type="project" value="UniProtKB-KW"/>
</dbReference>
<evidence type="ECO:0000256" key="8">
    <source>
        <dbReference type="RuleBase" id="RU000411"/>
    </source>
</evidence>
<keyword evidence="3" id="KW-0964">Secreted</keyword>
<dbReference type="Proteomes" id="UP000504635">
    <property type="component" value="Unplaced"/>
</dbReference>
<dbReference type="InterPro" id="IPR042185">
    <property type="entry name" value="Serpin_sf_2"/>
</dbReference>
<dbReference type="InterPro" id="IPR000215">
    <property type="entry name" value="Serpin_fam"/>
</dbReference>
<dbReference type="InterPro" id="IPR036186">
    <property type="entry name" value="Serpin_sf"/>
</dbReference>
<evidence type="ECO:0000313" key="11">
    <source>
        <dbReference type="Proteomes" id="UP000504635"/>
    </source>
</evidence>
<dbReference type="Gene3D" id="3.30.497.10">
    <property type="entry name" value="Antithrombin, subunit I, domain 2"/>
    <property type="match status" value="1"/>
</dbReference>
<comment type="similarity">
    <text evidence="2 8">Belongs to the serpin family.</text>
</comment>
<dbReference type="InterPro" id="IPR023795">
    <property type="entry name" value="Serpin_CS"/>
</dbReference>
<evidence type="ECO:0000256" key="2">
    <source>
        <dbReference type="ARBA" id="ARBA00009500"/>
    </source>
</evidence>
<dbReference type="InParanoid" id="A0A6J2XKD7"/>
<dbReference type="AlphaFoldDB" id="A0A6J2XKD7"/>
<evidence type="ECO:0000256" key="6">
    <source>
        <dbReference type="ARBA" id="ARBA00022900"/>
    </source>
</evidence>
<protein>
    <submittedName>
        <fullName evidence="12">Antichymotrypsin-2-like isoform X1</fullName>
    </submittedName>
</protein>
<comment type="subcellular location">
    <subcellularLocation>
        <location evidence="1">Secreted</location>
    </subcellularLocation>
</comment>
<evidence type="ECO:0000256" key="4">
    <source>
        <dbReference type="ARBA" id="ARBA00022690"/>
    </source>
</evidence>
<dbReference type="SMART" id="SM00093">
    <property type="entry name" value="SERPIN"/>
    <property type="match status" value="1"/>
</dbReference>
<proteinExistence type="inferred from homology"/>
<dbReference type="InterPro" id="IPR042178">
    <property type="entry name" value="Serpin_sf_1"/>
</dbReference>
<dbReference type="PROSITE" id="PS00284">
    <property type="entry name" value="SERPIN"/>
    <property type="match status" value="1"/>
</dbReference>
<dbReference type="GeneID" id="115878686"/>